<dbReference type="EMBL" id="MCGO01000002">
    <property type="protein sequence ID" value="ORY52892.1"/>
    <property type="molecule type" value="Genomic_DNA"/>
</dbReference>
<reference evidence="1 2" key="1">
    <citation type="submission" date="2016-07" db="EMBL/GenBank/DDBJ databases">
        <title>Pervasive Adenine N6-methylation of Active Genes in Fungi.</title>
        <authorList>
            <consortium name="DOE Joint Genome Institute"/>
            <person name="Mondo S.J."/>
            <person name="Dannebaum R.O."/>
            <person name="Kuo R.C."/>
            <person name="Labutti K."/>
            <person name="Haridas S."/>
            <person name="Kuo A."/>
            <person name="Salamov A."/>
            <person name="Ahrendt S.R."/>
            <person name="Lipzen A."/>
            <person name="Sullivan W."/>
            <person name="Andreopoulos W.B."/>
            <person name="Clum A."/>
            <person name="Lindquist E."/>
            <person name="Daum C."/>
            <person name="Ramamoorthy G.K."/>
            <person name="Gryganskyi A."/>
            <person name="Culley D."/>
            <person name="Magnuson J.K."/>
            <person name="James T.Y."/>
            <person name="O'Malley M.A."/>
            <person name="Stajich J.E."/>
            <person name="Spatafora J.W."/>
            <person name="Visel A."/>
            <person name="Grigoriev I.V."/>
        </authorList>
    </citation>
    <scope>NUCLEOTIDE SEQUENCE [LARGE SCALE GENOMIC DNA]</scope>
    <source>
        <strain evidence="1 2">JEL800</strain>
    </source>
</reference>
<dbReference type="InterPro" id="IPR036388">
    <property type="entry name" value="WH-like_DNA-bd_sf"/>
</dbReference>
<keyword evidence="2" id="KW-1185">Reference proteome</keyword>
<comment type="caution">
    <text evidence="1">The sequence shown here is derived from an EMBL/GenBank/DDBJ whole genome shotgun (WGS) entry which is preliminary data.</text>
</comment>
<dbReference type="InterPro" id="IPR009057">
    <property type="entry name" value="Homeodomain-like_sf"/>
</dbReference>
<dbReference type="SUPFAM" id="SSF46689">
    <property type="entry name" value="Homeodomain-like"/>
    <property type="match status" value="1"/>
</dbReference>
<dbReference type="Gene3D" id="1.10.10.10">
    <property type="entry name" value="Winged helix-like DNA-binding domain superfamily/Winged helix DNA-binding domain"/>
    <property type="match status" value="1"/>
</dbReference>
<sequence length="118" mass="13318">MGHKRITSRIRELVINKHLAGLDPDVIKEHLEVSLTSIKRIVALWQHTGSSNTTQNFSGRPRSISQAARTYIITRLRAVPSLYLAELAALVSEAFATEINIYTLQRELLRMGISHKKV</sequence>
<evidence type="ECO:0008006" key="3">
    <source>
        <dbReference type="Google" id="ProtNLM"/>
    </source>
</evidence>
<proteinExistence type="predicted"/>
<gene>
    <name evidence="1" type="ORF">BCR33DRAFT_180844</name>
</gene>
<accession>A0A1Y2D0U4</accession>
<name>A0A1Y2D0U4_9FUNG</name>
<evidence type="ECO:0000313" key="2">
    <source>
        <dbReference type="Proteomes" id="UP000193642"/>
    </source>
</evidence>
<dbReference type="AlphaFoldDB" id="A0A1Y2D0U4"/>
<dbReference type="Proteomes" id="UP000193642">
    <property type="component" value="Unassembled WGS sequence"/>
</dbReference>
<dbReference type="OrthoDB" id="2994945at2759"/>
<organism evidence="1 2">
    <name type="scientific">Rhizoclosmatium globosum</name>
    <dbReference type="NCBI Taxonomy" id="329046"/>
    <lineage>
        <taxon>Eukaryota</taxon>
        <taxon>Fungi</taxon>
        <taxon>Fungi incertae sedis</taxon>
        <taxon>Chytridiomycota</taxon>
        <taxon>Chytridiomycota incertae sedis</taxon>
        <taxon>Chytridiomycetes</taxon>
        <taxon>Chytridiales</taxon>
        <taxon>Chytriomycetaceae</taxon>
        <taxon>Rhizoclosmatium</taxon>
    </lineage>
</organism>
<protein>
    <recommendedName>
        <fullName evidence="3">Transposase Tc1-like domain-containing protein</fullName>
    </recommendedName>
</protein>
<evidence type="ECO:0000313" key="1">
    <source>
        <dbReference type="EMBL" id="ORY52892.1"/>
    </source>
</evidence>